<name>A0A8K0JK70_9TREE</name>
<proteinExistence type="predicted"/>
<feature type="domain" description="Cellulose-binding Sde182 C-terminal" evidence="2">
    <location>
        <begin position="365"/>
        <end position="470"/>
    </location>
</feature>
<reference evidence="3" key="1">
    <citation type="submission" date="2020-04" db="EMBL/GenBank/DDBJ databases">
        <title>Analysis of mating type loci in Filobasidium floriforme.</title>
        <authorList>
            <person name="Nowrousian M."/>
        </authorList>
    </citation>
    <scope>NUCLEOTIDE SEQUENCE</scope>
    <source>
        <strain evidence="3">CBS 6242</strain>
    </source>
</reference>
<gene>
    <name evidence="3" type="ORF">FFLO_06605</name>
</gene>
<dbReference type="InterPro" id="IPR013783">
    <property type="entry name" value="Ig-like_fold"/>
</dbReference>
<evidence type="ECO:0000259" key="1">
    <source>
        <dbReference type="Pfam" id="PF07632"/>
    </source>
</evidence>
<feature type="domain" description="Cellulose-binding Sde182 nucleoside hydrolase-like" evidence="1">
    <location>
        <begin position="5"/>
        <end position="277"/>
    </location>
</feature>
<dbReference type="Pfam" id="PF07632">
    <property type="entry name" value="Sde182_NH-like"/>
    <property type="match status" value="1"/>
</dbReference>
<organism evidence="3 4">
    <name type="scientific">Filobasidium floriforme</name>
    <dbReference type="NCBI Taxonomy" id="5210"/>
    <lineage>
        <taxon>Eukaryota</taxon>
        <taxon>Fungi</taxon>
        <taxon>Dikarya</taxon>
        <taxon>Basidiomycota</taxon>
        <taxon>Agaricomycotina</taxon>
        <taxon>Tremellomycetes</taxon>
        <taxon>Filobasidiales</taxon>
        <taxon>Filobasidiaceae</taxon>
        <taxon>Filobasidium</taxon>
    </lineage>
</organism>
<evidence type="ECO:0000313" key="4">
    <source>
        <dbReference type="Proteomes" id="UP000812966"/>
    </source>
</evidence>
<evidence type="ECO:0000313" key="3">
    <source>
        <dbReference type="EMBL" id="KAG7527763.1"/>
    </source>
</evidence>
<dbReference type="AlphaFoldDB" id="A0A8K0JK70"/>
<dbReference type="InterPro" id="IPR048527">
    <property type="entry name" value="Sde182_C"/>
</dbReference>
<dbReference type="EMBL" id="JABELV010000231">
    <property type="protein sequence ID" value="KAG7527763.1"/>
    <property type="molecule type" value="Genomic_DNA"/>
</dbReference>
<dbReference type="Gene3D" id="2.60.40.10">
    <property type="entry name" value="Immunoglobulins"/>
    <property type="match status" value="1"/>
</dbReference>
<comment type="caution">
    <text evidence="3">The sequence shown here is derived from an EMBL/GenBank/DDBJ whole genome shotgun (WGS) entry which is preliminary data.</text>
</comment>
<evidence type="ECO:0008006" key="5">
    <source>
        <dbReference type="Google" id="ProtNLM"/>
    </source>
</evidence>
<dbReference type="Gene3D" id="3.90.245.10">
    <property type="entry name" value="Ribonucleoside hydrolase-like"/>
    <property type="match status" value="1"/>
</dbReference>
<dbReference type="InterPro" id="IPR011483">
    <property type="entry name" value="Sde182_NH-like"/>
</dbReference>
<sequence>MYKPRVFILTDICNEPDDAESLCRYLVYSNQFHTRGLVACNSTWMRDAVRPDAIHEILDAYGKVVDNLNLHVPQDSPYPKVEDLKALVSTGPSVYGRKALEDDVPLSEGAKMLIDRVDESTSKESLWVLCWGGTNALAQALRHVHDVEKRSEDECKAFREKLRVYAISDQDDTGALTRRLYPDIFYIASVHGWNQYGLAAWTGISGDKFYKFDRGGPDFTKMTPEWIKENIQIGPLGAVYPDYMFIPEGDTPTLLYLIQNGLGDPEHPEWGSWGGRYAPSSEGGRNQHYGDVADSVIGLDGQEHVSNQATVWRWRDAFQDDFAARMRWTVSERYEQANHAPMVSVNGSGFSSEVVHINAEAGTRVELDASESYDPDSGDKLTFTWIQYKEPTATQWQVAFEVAPLVITDLSPDPVVPNRKIAVDLPSPGRCCMSPTTRQPVAEGQSLHLIFQVSDDGAPRMTTYKRIIIHCTNAALSSKLGEGERDPMEDFKEAIEKMRRV</sequence>
<dbReference type="Proteomes" id="UP000812966">
    <property type="component" value="Unassembled WGS sequence"/>
</dbReference>
<dbReference type="Pfam" id="PF21027">
    <property type="entry name" value="Sde0182_C"/>
    <property type="match status" value="1"/>
</dbReference>
<dbReference type="InterPro" id="IPR036452">
    <property type="entry name" value="Ribo_hydro-like"/>
</dbReference>
<protein>
    <recommendedName>
        <fullName evidence="5">Cellulose-binding protein</fullName>
    </recommendedName>
</protein>
<evidence type="ECO:0000259" key="2">
    <source>
        <dbReference type="Pfam" id="PF21027"/>
    </source>
</evidence>
<keyword evidence="4" id="KW-1185">Reference proteome</keyword>
<dbReference type="GO" id="GO:0016799">
    <property type="term" value="F:hydrolase activity, hydrolyzing N-glycosyl compounds"/>
    <property type="evidence" value="ECO:0007669"/>
    <property type="project" value="InterPro"/>
</dbReference>
<accession>A0A8K0JK70</accession>